<accession>A0A0F8B0F0</accession>
<name>A0A0F8B0F0_CERFI</name>
<feature type="region of interest" description="Disordered" evidence="3">
    <location>
        <begin position="120"/>
        <end position="196"/>
    </location>
</feature>
<feature type="compositionally biased region" description="Low complexity" evidence="3">
    <location>
        <begin position="264"/>
        <end position="281"/>
    </location>
</feature>
<dbReference type="EMBL" id="LBBL01000306">
    <property type="protein sequence ID" value="KKF92885.1"/>
    <property type="molecule type" value="Genomic_DNA"/>
</dbReference>
<dbReference type="Pfam" id="PF11951">
    <property type="entry name" value="Fungal_trans_2"/>
    <property type="match status" value="1"/>
</dbReference>
<reference evidence="5 6" key="1">
    <citation type="submission" date="2015-04" db="EMBL/GenBank/DDBJ databases">
        <title>Genome sequence of Ceratocystis platani, a major pathogen of plane trees.</title>
        <authorList>
            <person name="Belbahri L."/>
        </authorList>
    </citation>
    <scope>NUCLEOTIDE SEQUENCE [LARGE SCALE GENOMIC DNA]</scope>
    <source>
        <strain evidence="5 6">CFO</strain>
    </source>
</reference>
<feature type="compositionally biased region" description="Pro residues" evidence="3">
    <location>
        <begin position="144"/>
        <end position="172"/>
    </location>
</feature>
<dbReference type="PANTHER" id="PTHR37534">
    <property type="entry name" value="TRANSCRIPTIONAL ACTIVATOR PROTEIN UGA3"/>
    <property type="match status" value="1"/>
</dbReference>
<proteinExistence type="predicted"/>
<keyword evidence="6" id="KW-1185">Reference proteome</keyword>
<comment type="subcellular location">
    <subcellularLocation>
        <location evidence="1">Nucleus</location>
    </subcellularLocation>
</comment>
<dbReference type="GO" id="GO:0005634">
    <property type="term" value="C:nucleus"/>
    <property type="evidence" value="ECO:0007669"/>
    <property type="project" value="UniProtKB-SubCell"/>
</dbReference>
<evidence type="ECO:0000313" key="6">
    <source>
        <dbReference type="Proteomes" id="UP000034841"/>
    </source>
</evidence>
<dbReference type="SMART" id="SM00066">
    <property type="entry name" value="GAL4"/>
    <property type="match status" value="1"/>
</dbReference>
<feature type="region of interest" description="Disordered" evidence="3">
    <location>
        <begin position="225"/>
        <end position="281"/>
    </location>
</feature>
<protein>
    <submittedName>
        <fullName evidence="5">Transcriptional regulatory protein UME6</fullName>
    </submittedName>
</protein>
<dbReference type="InterPro" id="IPR036864">
    <property type="entry name" value="Zn2-C6_fun-type_DNA-bd_sf"/>
</dbReference>
<feature type="region of interest" description="Disordered" evidence="3">
    <location>
        <begin position="78"/>
        <end position="101"/>
    </location>
</feature>
<feature type="compositionally biased region" description="Basic residues" evidence="3">
    <location>
        <begin position="78"/>
        <end position="88"/>
    </location>
</feature>
<gene>
    <name evidence="5" type="primary">UME6</name>
    <name evidence="5" type="ORF">CFO_g4753</name>
</gene>
<dbReference type="InterPro" id="IPR001138">
    <property type="entry name" value="Zn2Cys6_DnaBD"/>
</dbReference>
<organism evidence="5 6">
    <name type="scientific">Ceratocystis fimbriata f. sp. platani</name>
    <dbReference type="NCBI Taxonomy" id="88771"/>
    <lineage>
        <taxon>Eukaryota</taxon>
        <taxon>Fungi</taxon>
        <taxon>Dikarya</taxon>
        <taxon>Ascomycota</taxon>
        <taxon>Pezizomycotina</taxon>
        <taxon>Sordariomycetes</taxon>
        <taxon>Hypocreomycetidae</taxon>
        <taxon>Microascales</taxon>
        <taxon>Ceratocystidaceae</taxon>
        <taxon>Ceratocystis</taxon>
    </lineage>
</organism>
<dbReference type="PROSITE" id="PS50048">
    <property type="entry name" value="ZN2_CY6_FUNGAL_2"/>
    <property type="match status" value="1"/>
</dbReference>
<keyword evidence="2" id="KW-0539">Nucleus</keyword>
<feature type="compositionally biased region" description="Polar residues" evidence="3">
    <location>
        <begin position="235"/>
        <end position="263"/>
    </location>
</feature>
<sequence length="737" mass="82152">MATAILRNFMPSKTRSSEGCWTCRLRRKKCDERRPICDNCGQLEIQCLYSEEKPEWMDNGPRQAARAEQVKAEVKIQARVRREKKHRNGSQAAPLDHDNDASSVYRSRFAGLASNNQSSVSLSSMYRSHNSHSSHSLHHSQQQNPPPLPPLPPMPPLPPSHPSAPPPAPPKMASPGRNGPTYDNSHNSASAVSPSRYAQAPLADRHRNRGVEPIDHDWVPSGLAMMELDPDDESGMNTDSPCSKSTPTSSHISGGMHTQPSECSMSSPPQMQAEPPAPPQDDQSTYLVVIYMDYVFPYLFPHYRPKILEGGRGWLLALLQHNKALCHTATSFSSYLFAALYNLQNPDHGDTTLQLWHQLQNRQEMALQELQQDMATINAQGIQGNMQESTRVMESIMQLLVFDVSIGNMEHWELHLDAAIALFQQLVPKVDDWPDVISSLTKGFSQPIPGNTHPMSTDLTAFRFFCAVLMYVDVVASTVLARCPRLEAYWPQLLPCAASVTLPYAAPAPIMLENVIGCQNWMLKQIGHISALETWKREEKRKGTFSTESLILQAQMIEQNIRTFAETLDQDNTGQDPSASIFTPQLVMPVHQVGCPLGRKKAQAFDDAGKVRELVPLTTQIWATASIAYLNVVVLGWKPSNNSIKIAVLNTLTLLEQLPSPMFLQAVTWPFVATGCLAPPELQVRYRMLERNMGAIKVSETTKKAVAHMEEMWKMGDRDDFDMSAALRCFGSPFLAI</sequence>
<dbReference type="GO" id="GO:0000981">
    <property type="term" value="F:DNA-binding transcription factor activity, RNA polymerase II-specific"/>
    <property type="evidence" value="ECO:0007669"/>
    <property type="project" value="InterPro"/>
</dbReference>
<feature type="compositionally biased region" description="Basic residues" evidence="3">
    <location>
        <begin position="129"/>
        <end position="138"/>
    </location>
</feature>
<dbReference type="InterPro" id="IPR021858">
    <property type="entry name" value="Fun_TF"/>
</dbReference>
<feature type="compositionally biased region" description="Polar residues" evidence="3">
    <location>
        <begin position="181"/>
        <end position="193"/>
    </location>
</feature>
<evidence type="ECO:0000259" key="4">
    <source>
        <dbReference type="PROSITE" id="PS50048"/>
    </source>
</evidence>
<evidence type="ECO:0000313" key="5">
    <source>
        <dbReference type="EMBL" id="KKF92885.1"/>
    </source>
</evidence>
<comment type="caution">
    <text evidence="5">The sequence shown here is derived from an EMBL/GenBank/DDBJ whole genome shotgun (WGS) entry which is preliminary data.</text>
</comment>
<dbReference type="PANTHER" id="PTHR37534:SF20">
    <property type="entry name" value="PRO1A C6 ZINK-FINGER PROTEIN"/>
    <property type="match status" value="1"/>
</dbReference>
<dbReference type="Gene3D" id="4.10.240.10">
    <property type="entry name" value="Zn(2)-C6 fungal-type DNA-binding domain"/>
    <property type="match status" value="1"/>
</dbReference>
<dbReference type="Proteomes" id="UP000034841">
    <property type="component" value="Unassembled WGS sequence"/>
</dbReference>
<evidence type="ECO:0000256" key="1">
    <source>
        <dbReference type="ARBA" id="ARBA00004123"/>
    </source>
</evidence>
<dbReference type="OrthoDB" id="5213892at2759"/>
<dbReference type="GO" id="GO:0008270">
    <property type="term" value="F:zinc ion binding"/>
    <property type="evidence" value="ECO:0007669"/>
    <property type="project" value="InterPro"/>
</dbReference>
<evidence type="ECO:0000256" key="3">
    <source>
        <dbReference type="SAM" id="MobiDB-lite"/>
    </source>
</evidence>
<feature type="domain" description="Zn(2)-C6 fungal-type" evidence="4">
    <location>
        <begin position="19"/>
        <end position="49"/>
    </location>
</feature>
<dbReference type="PROSITE" id="PS00463">
    <property type="entry name" value="ZN2_CY6_FUNGAL_1"/>
    <property type="match status" value="1"/>
</dbReference>
<evidence type="ECO:0000256" key="2">
    <source>
        <dbReference type="ARBA" id="ARBA00023242"/>
    </source>
</evidence>
<dbReference type="AlphaFoldDB" id="A0A0F8B0F0"/>
<dbReference type="CDD" id="cd00067">
    <property type="entry name" value="GAL4"/>
    <property type="match status" value="1"/>
</dbReference>
<dbReference type="SUPFAM" id="SSF57701">
    <property type="entry name" value="Zn2/Cys6 DNA-binding domain"/>
    <property type="match status" value="1"/>
</dbReference>
<dbReference type="Pfam" id="PF00172">
    <property type="entry name" value="Zn_clus"/>
    <property type="match status" value="1"/>
</dbReference>